<feature type="compositionally biased region" description="Basic and acidic residues" evidence="1">
    <location>
        <begin position="53"/>
        <end position="90"/>
    </location>
</feature>
<accession>A0A7W7ZJP8</accession>
<gene>
    <name evidence="2" type="ORF">HDF16_005930</name>
</gene>
<organism evidence="2 3">
    <name type="scientific">Granulicella aggregans</name>
    <dbReference type="NCBI Taxonomy" id="474949"/>
    <lineage>
        <taxon>Bacteria</taxon>
        <taxon>Pseudomonadati</taxon>
        <taxon>Acidobacteriota</taxon>
        <taxon>Terriglobia</taxon>
        <taxon>Terriglobales</taxon>
        <taxon>Acidobacteriaceae</taxon>
        <taxon>Granulicella</taxon>
    </lineage>
</organism>
<keyword evidence="3" id="KW-1185">Reference proteome</keyword>
<comment type="caution">
    <text evidence="2">The sequence shown here is derived from an EMBL/GenBank/DDBJ whole genome shotgun (WGS) entry which is preliminary data.</text>
</comment>
<feature type="region of interest" description="Disordered" evidence="1">
    <location>
        <begin position="41"/>
        <end position="117"/>
    </location>
</feature>
<protein>
    <submittedName>
        <fullName evidence="2">Uncharacterized protein</fullName>
    </submittedName>
</protein>
<sequence length="117" mass="12927">MKLAQAFLISAGQAVERLGVEAPEDRLTELTAAYTALTDHSFDCDNCNETESPSDRSRKAPDFGTMPDRDDIPGDAHEKEQEFIADREVGFHAGLEGQEPDDSQSKGWQRGWADAQE</sequence>
<dbReference type="Proteomes" id="UP000540989">
    <property type="component" value="Unassembled WGS sequence"/>
</dbReference>
<evidence type="ECO:0000256" key="1">
    <source>
        <dbReference type="SAM" id="MobiDB-lite"/>
    </source>
</evidence>
<dbReference type="EMBL" id="JACHIP010000031">
    <property type="protein sequence ID" value="MBB5061194.1"/>
    <property type="molecule type" value="Genomic_DNA"/>
</dbReference>
<dbReference type="RefSeq" id="WP_184223960.1">
    <property type="nucleotide sequence ID" value="NZ_JACHIP010000031.1"/>
</dbReference>
<dbReference type="AlphaFoldDB" id="A0A7W7ZJP8"/>
<evidence type="ECO:0000313" key="2">
    <source>
        <dbReference type="EMBL" id="MBB5061194.1"/>
    </source>
</evidence>
<name>A0A7W7ZJP8_9BACT</name>
<reference evidence="2 3" key="1">
    <citation type="submission" date="2020-08" db="EMBL/GenBank/DDBJ databases">
        <title>Genomic Encyclopedia of Type Strains, Phase IV (KMG-V): Genome sequencing to study the core and pangenomes of soil and plant-associated prokaryotes.</title>
        <authorList>
            <person name="Whitman W."/>
        </authorList>
    </citation>
    <scope>NUCLEOTIDE SEQUENCE [LARGE SCALE GENOMIC DNA]</scope>
    <source>
        <strain evidence="2 3">M8UP14</strain>
    </source>
</reference>
<evidence type="ECO:0000313" key="3">
    <source>
        <dbReference type="Proteomes" id="UP000540989"/>
    </source>
</evidence>
<proteinExistence type="predicted"/>